<accession>A0A0D0C0K0</accession>
<dbReference type="HOGENOM" id="CLU_2549229_0_0_1"/>
<organism evidence="1 2">
    <name type="scientific">Paxillus rubicundulus Ve08.2h10</name>
    <dbReference type="NCBI Taxonomy" id="930991"/>
    <lineage>
        <taxon>Eukaryota</taxon>
        <taxon>Fungi</taxon>
        <taxon>Dikarya</taxon>
        <taxon>Basidiomycota</taxon>
        <taxon>Agaricomycotina</taxon>
        <taxon>Agaricomycetes</taxon>
        <taxon>Agaricomycetidae</taxon>
        <taxon>Boletales</taxon>
        <taxon>Paxilineae</taxon>
        <taxon>Paxillaceae</taxon>
        <taxon>Paxillus</taxon>
    </lineage>
</organism>
<evidence type="ECO:0000313" key="2">
    <source>
        <dbReference type="Proteomes" id="UP000054538"/>
    </source>
</evidence>
<reference evidence="2" key="2">
    <citation type="submission" date="2015-01" db="EMBL/GenBank/DDBJ databases">
        <title>Evolutionary Origins and Diversification of the Mycorrhizal Mutualists.</title>
        <authorList>
            <consortium name="DOE Joint Genome Institute"/>
            <consortium name="Mycorrhizal Genomics Consortium"/>
            <person name="Kohler A."/>
            <person name="Kuo A."/>
            <person name="Nagy L.G."/>
            <person name="Floudas D."/>
            <person name="Copeland A."/>
            <person name="Barry K.W."/>
            <person name="Cichocki N."/>
            <person name="Veneault-Fourrey C."/>
            <person name="LaButti K."/>
            <person name="Lindquist E.A."/>
            <person name="Lipzen A."/>
            <person name="Lundell T."/>
            <person name="Morin E."/>
            <person name="Murat C."/>
            <person name="Riley R."/>
            <person name="Ohm R."/>
            <person name="Sun H."/>
            <person name="Tunlid A."/>
            <person name="Henrissat B."/>
            <person name="Grigoriev I.V."/>
            <person name="Hibbett D.S."/>
            <person name="Martin F."/>
        </authorList>
    </citation>
    <scope>NUCLEOTIDE SEQUENCE [LARGE SCALE GENOMIC DNA]</scope>
    <source>
        <strain evidence="2">Ve08.2h10</strain>
    </source>
</reference>
<gene>
    <name evidence="1" type="ORF">PAXRUDRAFT_168693</name>
</gene>
<dbReference type="AlphaFoldDB" id="A0A0D0C0K0"/>
<feature type="non-terminal residue" evidence="1">
    <location>
        <position position="1"/>
    </location>
</feature>
<dbReference type="EMBL" id="KN827279">
    <property type="protein sequence ID" value="KIK76817.1"/>
    <property type="molecule type" value="Genomic_DNA"/>
</dbReference>
<keyword evidence="2" id="KW-1185">Reference proteome</keyword>
<name>A0A0D0C0K0_9AGAM</name>
<reference evidence="1 2" key="1">
    <citation type="submission" date="2014-04" db="EMBL/GenBank/DDBJ databases">
        <authorList>
            <consortium name="DOE Joint Genome Institute"/>
            <person name="Kuo A."/>
            <person name="Kohler A."/>
            <person name="Jargeat P."/>
            <person name="Nagy L.G."/>
            <person name="Floudas D."/>
            <person name="Copeland A."/>
            <person name="Barry K.W."/>
            <person name="Cichocki N."/>
            <person name="Veneault-Fourrey C."/>
            <person name="LaButti K."/>
            <person name="Lindquist E.A."/>
            <person name="Lipzen A."/>
            <person name="Lundell T."/>
            <person name="Morin E."/>
            <person name="Murat C."/>
            <person name="Sun H."/>
            <person name="Tunlid A."/>
            <person name="Henrissat B."/>
            <person name="Grigoriev I.V."/>
            <person name="Hibbett D.S."/>
            <person name="Martin F."/>
            <person name="Nordberg H.P."/>
            <person name="Cantor M.N."/>
            <person name="Hua S.X."/>
        </authorList>
    </citation>
    <scope>NUCLEOTIDE SEQUENCE [LARGE SCALE GENOMIC DNA]</scope>
    <source>
        <strain evidence="1 2">Ve08.2h10</strain>
    </source>
</reference>
<sequence length="83" mass="9341">KLALKIIHSSTIILPVWKDILKELKKRDSCMPQDVATRWNSTFNMLEYATLTTNTGSITPSTQTYVLQSCLAGRRLDQNGRGT</sequence>
<dbReference type="Proteomes" id="UP000054538">
    <property type="component" value="Unassembled WGS sequence"/>
</dbReference>
<proteinExistence type="predicted"/>
<dbReference type="OrthoDB" id="2662702at2759"/>
<protein>
    <submittedName>
        <fullName evidence="1">Uncharacterized protein</fullName>
    </submittedName>
</protein>
<evidence type="ECO:0000313" key="1">
    <source>
        <dbReference type="EMBL" id="KIK76817.1"/>
    </source>
</evidence>
<dbReference type="InParanoid" id="A0A0D0C0K0"/>